<dbReference type="Proteomes" id="UP001586593">
    <property type="component" value="Unassembled WGS sequence"/>
</dbReference>
<evidence type="ECO:0000313" key="2">
    <source>
        <dbReference type="Proteomes" id="UP001586593"/>
    </source>
</evidence>
<dbReference type="EMBL" id="JAZHXJ010001894">
    <property type="protein sequence ID" value="KAL1842905.1"/>
    <property type="molecule type" value="Genomic_DNA"/>
</dbReference>
<sequence>MGVARAKRLHRKPERFLSTRRARCVAFLLSWAHGEPVRPPPQHHEASTRAQGLPSLVLLVHFHHLPCLYSEIYVIQRRESPRSRASTTKPTPPHVHFFLYGCPSAHAPAHRLPSCQR</sequence>
<reference evidence="1 2" key="1">
    <citation type="journal article" date="2024" name="Commun. Biol.">
        <title>Comparative genomic analysis of thermophilic fungi reveals convergent evolutionary adaptations and gene losses.</title>
        <authorList>
            <person name="Steindorff A.S."/>
            <person name="Aguilar-Pontes M.V."/>
            <person name="Robinson A.J."/>
            <person name="Andreopoulos B."/>
            <person name="LaButti K."/>
            <person name="Kuo A."/>
            <person name="Mondo S."/>
            <person name="Riley R."/>
            <person name="Otillar R."/>
            <person name="Haridas S."/>
            <person name="Lipzen A."/>
            <person name="Grimwood J."/>
            <person name="Schmutz J."/>
            <person name="Clum A."/>
            <person name="Reid I.D."/>
            <person name="Moisan M.C."/>
            <person name="Butler G."/>
            <person name="Nguyen T.T.M."/>
            <person name="Dewar K."/>
            <person name="Conant G."/>
            <person name="Drula E."/>
            <person name="Henrissat B."/>
            <person name="Hansel C."/>
            <person name="Singer S."/>
            <person name="Hutchinson M.I."/>
            <person name="de Vries R.P."/>
            <person name="Natvig D.O."/>
            <person name="Powell A.J."/>
            <person name="Tsang A."/>
            <person name="Grigoriev I.V."/>
        </authorList>
    </citation>
    <scope>NUCLEOTIDE SEQUENCE [LARGE SCALE GENOMIC DNA]</scope>
    <source>
        <strain evidence="1 2">ATCC 24622</strain>
    </source>
</reference>
<name>A0ABR3VNB0_9PEZI</name>
<evidence type="ECO:0000313" key="1">
    <source>
        <dbReference type="EMBL" id="KAL1842905.1"/>
    </source>
</evidence>
<accession>A0ABR3VNB0</accession>
<protein>
    <submittedName>
        <fullName evidence="1">Uncharacterized protein</fullName>
    </submittedName>
</protein>
<gene>
    <name evidence="1" type="ORF">VTK73DRAFT_2972</name>
</gene>
<comment type="caution">
    <text evidence="1">The sequence shown here is derived from an EMBL/GenBank/DDBJ whole genome shotgun (WGS) entry which is preliminary data.</text>
</comment>
<proteinExistence type="predicted"/>
<organism evidence="1 2">
    <name type="scientific">Phialemonium thermophilum</name>
    <dbReference type="NCBI Taxonomy" id="223376"/>
    <lineage>
        <taxon>Eukaryota</taxon>
        <taxon>Fungi</taxon>
        <taxon>Dikarya</taxon>
        <taxon>Ascomycota</taxon>
        <taxon>Pezizomycotina</taxon>
        <taxon>Sordariomycetes</taxon>
        <taxon>Sordariomycetidae</taxon>
        <taxon>Cephalothecales</taxon>
        <taxon>Cephalothecaceae</taxon>
        <taxon>Phialemonium</taxon>
    </lineage>
</organism>
<keyword evidence="2" id="KW-1185">Reference proteome</keyword>